<dbReference type="Pfam" id="PF04519">
    <property type="entry name" value="Bactofilin"/>
    <property type="match status" value="1"/>
</dbReference>
<evidence type="ECO:0000256" key="1">
    <source>
        <dbReference type="ARBA" id="ARBA00044755"/>
    </source>
</evidence>
<dbReference type="EMBL" id="FXUB01000001">
    <property type="protein sequence ID" value="SMP04073.1"/>
    <property type="molecule type" value="Genomic_DNA"/>
</dbReference>
<keyword evidence="3" id="KW-1185">Reference proteome</keyword>
<organism evidence="2 3">
    <name type="scientific">Desulfurobacterium pacificum</name>
    <dbReference type="NCBI Taxonomy" id="240166"/>
    <lineage>
        <taxon>Bacteria</taxon>
        <taxon>Pseudomonadati</taxon>
        <taxon>Aquificota</taxon>
        <taxon>Aquificia</taxon>
        <taxon>Desulfurobacteriales</taxon>
        <taxon>Desulfurobacteriaceae</taxon>
        <taxon>Desulfurobacterium</taxon>
    </lineage>
</organism>
<dbReference type="PANTHER" id="PTHR35024:SF4">
    <property type="entry name" value="POLYMER-FORMING CYTOSKELETAL PROTEIN"/>
    <property type="match status" value="1"/>
</dbReference>
<gene>
    <name evidence="2" type="ORF">SAMN06265339_0177</name>
</gene>
<proteinExistence type="inferred from homology"/>
<dbReference type="PANTHER" id="PTHR35024">
    <property type="entry name" value="HYPOTHETICAL CYTOSOLIC PROTEIN"/>
    <property type="match status" value="1"/>
</dbReference>
<reference evidence="2 3" key="1">
    <citation type="submission" date="2017-05" db="EMBL/GenBank/DDBJ databases">
        <authorList>
            <person name="Varghese N."/>
            <person name="Submissions S."/>
        </authorList>
    </citation>
    <scope>NUCLEOTIDE SEQUENCE [LARGE SCALE GENOMIC DNA]</scope>
    <source>
        <strain evidence="2 3">DSM 15522</strain>
    </source>
</reference>
<dbReference type="InterPro" id="IPR007607">
    <property type="entry name" value="BacA/B"/>
</dbReference>
<evidence type="ECO:0000313" key="3">
    <source>
        <dbReference type="Proteomes" id="UP001157911"/>
    </source>
</evidence>
<protein>
    <submittedName>
        <fullName evidence="2">Protein CcmA, bactofilin family</fullName>
    </submittedName>
</protein>
<name>A0ABY1NAC5_9BACT</name>
<evidence type="ECO:0000313" key="2">
    <source>
        <dbReference type="EMBL" id="SMP04073.1"/>
    </source>
</evidence>
<dbReference type="Proteomes" id="UP001157911">
    <property type="component" value="Unassembled WGS sequence"/>
</dbReference>
<comment type="caution">
    <text evidence="2">The sequence shown here is derived from an EMBL/GenBank/DDBJ whole genome shotgun (WGS) entry which is preliminary data.</text>
</comment>
<sequence>MLRKKEEGKMDTAEIKSILAEGLKIDGNITAEGKIRIDGVVNGNVKGHFIIVGQTSKITGDVEAEKLVIMGEVNGNVKGTSVEIKSSAKIKGDLTVKEISVEPGASIEGKVQTGDFLKTEQTSLTETTE</sequence>
<accession>A0ABY1NAC5</accession>
<comment type="similarity">
    <text evidence="1">Belongs to the bactofilin family.</text>
</comment>